<proteinExistence type="predicted"/>
<evidence type="ECO:0000313" key="1">
    <source>
        <dbReference type="EMBL" id="RPA72541.1"/>
    </source>
</evidence>
<keyword evidence="2" id="KW-1185">Reference proteome</keyword>
<dbReference type="InterPro" id="IPR043132">
    <property type="entry name" value="BCAT-like_C"/>
</dbReference>
<dbReference type="EMBL" id="ML119857">
    <property type="protein sequence ID" value="RPA72541.1"/>
    <property type="molecule type" value="Genomic_DNA"/>
</dbReference>
<dbReference type="SUPFAM" id="SSF56752">
    <property type="entry name" value="D-aminoacid aminotransferase-like PLP-dependent enzymes"/>
    <property type="match status" value="1"/>
</dbReference>
<name>A0A3N4HK70_ASCIM</name>
<dbReference type="GO" id="GO:0003824">
    <property type="term" value="F:catalytic activity"/>
    <property type="evidence" value="ECO:0007669"/>
    <property type="project" value="InterPro"/>
</dbReference>
<dbReference type="Pfam" id="PF01063">
    <property type="entry name" value="Aminotran_4"/>
    <property type="match status" value="1"/>
</dbReference>
<evidence type="ECO:0008006" key="3">
    <source>
        <dbReference type="Google" id="ProtNLM"/>
    </source>
</evidence>
<dbReference type="STRING" id="1160509.A0A3N4HK70"/>
<dbReference type="Gene3D" id="3.30.470.10">
    <property type="match status" value="1"/>
</dbReference>
<sequence>MAAKPEFQIFTSLRYDPLLIPPTGTGFLNFPGHVERLLLAAQFFNTSTDPAHFPGKWEPTITYLTTQPDAFEKRSQVEVERYYATQEALKPLRVRISLGIDWESGYGFYCEPTPPLPLSQLLPKLPLAPPPSEPAALEEIESGSVPYAVVDTVATRQDAFTIYKTTKRQCYDEARARAQLKPGLCEVLLWDEDRYLTEGSTTNMHFWREGRWVSPTGGVNGTVRRKLVNGEAIGEMQVKVEDVAEGGEWVLLSNGVRGLWRAWLLPVGSELPRVK</sequence>
<organism evidence="1 2">
    <name type="scientific">Ascobolus immersus RN42</name>
    <dbReference type="NCBI Taxonomy" id="1160509"/>
    <lineage>
        <taxon>Eukaryota</taxon>
        <taxon>Fungi</taxon>
        <taxon>Dikarya</taxon>
        <taxon>Ascomycota</taxon>
        <taxon>Pezizomycotina</taxon>
        <taxon>Pezizomycetes</taxon>
        <taxon>Pezizales</taxon>
        <taxon>Ascobolaceae</taxon>
        <taxon>Ascobolus</taxon>
    </lineage>
</organism>
<dbReference type="Gene3D" id="3.20.10.10">
    <property type="entry name" value="D-amino Acid Aminotransferase, subunit A, domain 2"/>
    <property type="match status" value="1"/>
</dbReference>
<dbReference type="InterPro" id="IPR001544">
    <property type="entry name" value="Aminotrans_IV"/>
</dbReference>
<gene>
    <name evidence="1" type="ORF">BJ508DRAFT_334932</name>
</gene>
<protein>
    <recommendedName>
        <fullName evidence="3">D-aminoacid aminotransferase-like PLP-dependent enzyme</fullName>
    </recommendedName>
</protein>
<dbReference type="OrthoDB" id="5288718at2759"/>
<dbReference type="InterPro" id="IPR043131">
    <property type="entry name" value="BCAT-like_N"/>
</dbReference>
<dbReference type="InterPro" id="IPR036038">
    <property type="entry name" value="Aminotransferase-like"/>
</dbReference>
<accession>A0A3N4HK70</accession>
<dbReference type="Proteomes" id="UP000275078">
    <property type="component" value="Unassembled WGS sequence"/>
</dbReference>
<reference evidence="1 2" key="1">
    <citation type="journal article" date="2018" name="Nat. Ecol. Evol.">
        <title>Pezizomycetes genomes reveal the molecular basis of ectomycorrhizal truffle lifestyle.</title>
        <authorList>
            <person name="Murat C."/>
            <person name="Payen T."/>
            <person name="Noel B."/>
            <person name="Kuo A."/>
            <person name="Morin E."/>
            <person name="Chen J."/>
            <person name="Kohler A."/>
            <person name="Krizsan K."/>
            <person name="Balestrini R."/>
            <person name="Da Silva C."/>
            <person name="Montanini B."/>
            <person name="Hainaut M."/>
            <person name="Levati E."/>
            <person name="Barry K.W."/>
            <person name="Belfiori B."/>
            <person name="Cichocki N."/>
            <person name="Clum A."/>
            <person name="Dockter R.B."/>
            <person name="Fauchery L."/>
            <person name="Guy J."/>
            <person name="Iotti M."/>
            <person name="Le Tacon F."/>
            <person name="Lindquist E.A."/>
            <person name="Lipzen A."/>
            <person name="Malagnac F."/>
            <person name="Mello A."/>
            <person name="Molinier V."/>
            <person name="Miyauchi S."/>
            <person name="Poulain J."/>
            <person name="Riccioni C."/>
            <person name="Rubini A."/>
            <person name="Sitrit Y."/>
            <person name="Splivallo R."/>
            <person name="Traeger S."/>
            <person name="Wang M."/>
            <person name="Zifcakova L."/>
            <person name="Wipf D."/>
            <person name="Zambonelli A."/>
            <person name="Paolocci F."/>
            <person name="Nowrousian M."/>
            <person name="Ottonello S."/>
            <person name="Baldrian P."/>
            <person name="Spatafora J.W."/>
            <person name="Henrissat B."/>
            <person name="Nagy L.G."/>
            <person name="Aury J.M."/>
            <person name="Wincker P."/>
            <person name="Grigoriev I.V."/>
            <person name="Bonfante P."/>
            <person name="Martin F.M."/>
        </authorList>
    </citation>
    <scope>NUCLEOTIDE SEQUENCE [LARGE SCALE GENOMIC DNA]</scope>
    <source>
        <strain evidence="1 2">RN42</strain>
    </source>
</reference>
<dbReference type="AlphaFoldDB" id="A0A3N4HK70"/>
<evidence type="ECO:0000313" key="2">
    <source>
        <dbReference type="Proteomes" id="UP000275078"/>
    </source>
</evidence>